<evidence type="ECO:0000259" key="3">
    <source>
        <dbReference type="SMART" id="SM00642"/>
    </source>
</evidence>
<evidence type="ECO:0000256" key="2">
    <source>
        <dbReference type="ARBA" id="ARBA00023295"/>
    </source>
</evidence>
<evidence type="ECO:0000313" key="4">
    <source>
        <dbReference type="EMBL" id="GAI08050.1"/>
    </source>
</evidence>
<protein>
    <recommendedName>
        <fullName evidence="3">Glycosyl hydrolase family 13 catalytic domain-containing protein</fullName>
    </recommendedName>
</protein>
<dbReference type="InterPro" id="IPR017853">
    <property type="entry name" value="GH"/>
</dbReference>
<dbReference type="PANTHER" id="PTHR10357:SF210">
    <property type="entry name" value="MALTODEXTRIN GLUCOSIDASE"/>
    <property type="match status" value="1"/>
</dbReference>
<dbReference type="SUPFAM" id="SSF51445">
    <property type="entry name" value="(Trans)glycosidases"/>
    <property type="match status" value="1"/>
</dbReference>
<dbReference type="InterPro" id="IPR006047">
    <property type="entry name" value="GH13_cat_dom"/>
</dbReference>
<gene>
    <name evidence="4" type="ORF">S06H3_19685</name>
</gene>
<sequence>TGLGFWAFQDVVKNGENSPYWDWYFIHKWPFFPGESSAYEAWWGVGSLPKLNTGNPQVKEYLFKVICHWLNFGADGWRVDVPNELVKAKEFFNEMRQLAKMEKEDVYLLAEIWQLDPSWVQGDQFDSLMNYALGRDILLNFAKGSIDGESTLANLSRYFATYGENVTAMGFNLVSSHDTGRILTDLGGGNFGDLPNPIAVERLKLLSTLLYTLPGAPVIFQGDERGILGEKEFYDSHRYPIQWDTADESLIYHYKKLAQLRSEIPALTSSVIRVYYGTDNLLSFFRGEQ</sequence>
<accession>X1M060</accession>
<keyword evidence="1" id="KW-0378">Hydrolase</keyword>
<dbReference type="Gene3D" id="3.20.20.80">
    <property type="entry name" value="Glycosidases"/>
    <property type="match status" value="1"/>
</dbReference>
<dbReference type="Gene3D" id="3.90.400.10">
    <property type="entry name" value="Oligo-1,6-glucosidase, Domain 2"/>
    <property type="match status" value="1"/>
</dbReference>
<dbReference type="SMART" id="SM00642">
    <property type="entry name" value="Aamy"/>
    <property type="match status" value="1"/>
</dbReference>
<reference evidence="4" key="1">
    <citation type="journal article" date="2014" name="Front. Microbiol.">
        <title>High frequency of phylogenetically diverse reductive dehalogenase-homologous genes in deep subseafloor sedimentary metagenomes.</title>
        <authorList>
            <person name="Kawai M."/>
            <person name="Futagami T."/>
            <person name="Toyoda A."/>
            <person name="Takaki Y."/>
            <person name="Nishi S."/>
            <person name="Hori S."/>
            <person name="Arai W."/>
            <person name="Tsubouchi T."/>
            <person name="Morono Y."/>
            <person name="Uchiyama I."/>
            <person name="Ito T."/>
            <person name="Fujiyama A."/>
            <person name="Inagaki F."/>
            <person name="Takami H."/>
        </authorList>
    </citation>
    <scope>NUCLEOTIDE SEQUENCE</scope>
    <source>
        <strain evidence="4">Expedition CK06-06</strain>
    </source>
</reference>
<comment type="caution">
    <text evidence="4">The sequence shown here is derived from an EMBL/GenBank/DDBJ whole genome shotgun (WGS) entry which is preliminary data.</text>
</comment>
<dbReference type="Pfam" id="PF00128">
    <property type="entry name" value="Alpha-amylase"/>
    <property type="match status" value="1"/>
</dbReference>
<name>X1M060_9ZZZZ</name>
<dbReference type="PANTHER" id="PTHR10357">
    <property type="entry name" value="ALPHA-AMYLASE FAMILY MEMBER"/>
    <property type="match status" value="1"/>
</dbReference>
<dbReference type="EMBL" id="BARV01010103">
    <property type="protein sequence ID" value="GAI08050.1"/>
    <property type="molecule type" value="Genomic_DNA"/>
</dbReference>
<dbReference type="InterPro" id="IPR045857">
    <property type="entry name" value="O16G_dom_2"/>
</dbReference>
<organism evidence="4">
    <name type="scientific">marine sediment metagenome</name>
    <dbReference type="NCBI Taxonomy" id="412755"/>
    <lineage>
        <taxon>unclassified sequences</taxon>
        <taxon>metagenomes</taxon>
        <taxon>ecological metagenomes</taxon>
    </lineage>
</organism>
<feature type="non-terminal residue" evidence="4">
    <location>
        <position position="1"/>
    </location>
</feature>
<dbReference type="GO" id="GO:0016798">
    <property type="term" value="F:hydrolase activity, acting on glycosyl bonds"/>
    <property type="evidence" value="ECO:0007669"/>
    <property type="project" value="UniProtKB-KW"/>
</dbReference>
<evidence type="ECO:0000256" key="1">
    <source>
        <dbReference type="ARBA" id="ARBA00022801"/>
    </source>
</evidence>
<dbReference type="GO" id="GO:0005975">
    <property type="term" value="P:carbohydrate metabolic process"/>
    <property type="evidence" value="ECO:0007669"/>
    <property type="project" value="InterPro"/>
</dbReference>
<dbReference type="AlphaFoldDB" id="X1M060"/>
<keyword evidence="2" id="KW-0326">Glycosidase</keyword>
<feature type="domain" description="Glycosyl hydrolase family 13 catalytic" evidence="3">
    <location>
        <begin position="1"/>
        <end position="261"/>
    </location>
</feature>
<feature type="non-terminal residue" evidence="4">
    <location>
        <position position="289"/>
    </location>
</feature>
<proteinExistence type="predicted"/>